<feature type="compositionally biased region" description="Basic residues" evidence="6">
    <location>
        <begin position="138"/>
        <end position="148"/>
    </location>
</feature>
<evidence type="ECO:0000313" key="9">
    <source>
        <dbReference type="EMBL" id="SSX17418.1"/>
    </source>
</evidence>
<reference evidence="9" key="2">
    <citation type="submission" date="2018-07" db="EMBL/GenBank/DDBJ databases">
        <authorList>
            <person name="Quirk P.G."/>
            <person name="Krulwich T.A."/>
        </authorList>
    </citation>
    <scope>NUCLEOTIDE SEQUENCE</scope>
</reference>
<gene>
    <name evidence="8" type="primary">CSON013664</name>
</gene>
<feature type="compositionally biased region" description="Low complexity" evidence="6">
    <location>
        <begin position="119"/>
        <end position="130"/>
    </location>
</feature>
<evidence type="ECO:0000256" key="4">
    <source>
        <dbReference type="ARBA" id="ARBA00022833"/>
    </source>
</evidence>
<dbReference type="PROSITE" id="PS00028">
    <property type="entry name" value="ZINC_FINGER_C2H2_1"/>
    <property type="match status" value="4"/>
</dbReference>
<dbReference type="Pfam" id="PF00096">
    <property type="entry name" value="zf-C2H2"/>
    <property type="match status" value="3"/>
</dbReference>
<dbReference type="PANTHER" id="PTHR24379">
    <property type="entry name" value="KRAB AND ZINC FINGER DOMAIN-CONTAINING"/>
    <property type="match status" value="1"/>
</dbReference>
<feature type="region of interest" description="Disordered" evidence="6">
    <location>
        <begin position="1"/>
        <end position="29"/>
    </location>
</feature>
<dbReference type="PROSITE" id="PS50157">
    <property type="entry name" value="ZINC_FINGER_C2H2_2"/>
    <property type="match status" value="4"/>
</dbReference>
<evidence type="ECO:0000259" key="7">
    <source>
        <dbReference type="PROSITE" id="PS50157"/>
    </source>
</evidence>
<evidence type="ECO:0000256" key="5">
    <source>
        <dbReference type="PROSITE-ProRule" id="PRU00042"/>
    </source>
</evidence>
<keyword evidence="1" id="KW-0479">Metal-binding</keyword>
<dbReference type="InterPro" id="IPR036236">
    <property type="entry name" value="Znf_C2H2_sf"/>
</dbReference>
<reference evidence="8" key="1">
    <citation type="submission" date="2018-04" db="EMBL/GenBank/DDBJ databases">
        <authorList>
            <person name="Go L.Y."/>
            <person name="Mitchell J.A."/>
        </authorList>
    </citation>
    <scope>NUCLEOTIDE SEQUENCE</scope>
    <source>
        <tissue evidence="8">Whole organism</tissue>
    </source>
</reference>
<dbReference type="SUPFAM" id="SSF57667">
    <property type="entry name" value="beta-beta-alpha zinc fingers"/>
    <property type="match status" value="3"/>
</dbReference>
<feature type="domain" description="C2H2-type" evidence="7">
    <location>
        <begin position="285"/>
        <end position="313"/>
    </location>
</feature>
<dbReference type="PANTHER" id="PTHR24379:SF121">
    <property type="entry name" value="C2H2-TYPE DOMAIN-CONTAINING PROTEIN"/>
    <property type="match status" value="1"/>
</dbReference>
<keyword evidence="2" id="KW-0677">Repeat</keyword>
<protein>
    <submittedName>
        <fullName evidence="8">CSON013664 protein</fullName>
    </submittedName>
</protein>
<feature type="region of interest" description="Disordered" evidence="6">
    <location>
        <begin position="61"/>
        <end position="159"/>
    </location>
</feature>
<feature type="domain" description="C2H2-type" evidence="7">
    <location>
        <begin position="344"/>
        <end position="372"/>
    </location>
</feature>
<dbReference type="Gene3D" id="3.30.160.60">
    <property type="entry name" value="Classic Zinc Finger"/>
    <property type="match status" value="3"/>
</dbReference>
<evidence type="ECO:0000256" key="3">
    <source>
        <dbReference type="ARBA" id="ARBA00022771"/>
    </source>
</evidence>
<feature type="domain" description="C2H2-type" evidence="7">
    <location>
        <begin position="221"/>
        <end position="248"/>
    </location>
</feature>
<feature type="compositionally biased region" description="Basic residues" evidence="6">
    <location>
        <begin position="1"/>
        <end position="11"/>
    </location>
</feature>
<name>A0A336JXU4_CULSO</name>
<dbReference type="GO" id="GO:0008270">
    <property type="term" value="F:zinc ion binding"/>
    <property type="evidence" value="ECO:0007669"/>
    <property type="project" value="UniProtKB-KW"/>
</dbReference>
<organism evidence="8">
    <name type="scientific">Culicoides sonorensis</name>
    <name type="common">Biting midge</name>
    <dbReference type="NCBI Taxonomy" id="179676"/>
    <lineage>
        <taxon>Eukaryota</taxon>
        <taxon>Metazoa</taxon>
        <taxon>Ecdysozoa</taxon>
        <taxon>Arthropoda</taxon>
        <taxon>Hexapoda</taxon>
        <taxon>Insecta</taxon>
        <taxon>Pterygota</taxon>
        <taxon>Neoptera</taxon>
        <taxon>Endopterygota</taxon>
        <taxon>Diptera</taxon>
        <taxon>Nematocera</taxon>
        <taxon>Chironomoidea</taxon>
        <taxon>Ceratopogonidae</taxon>
        <taxon>Ceratopogoninae</taxon>
        <taxon>Culicoides</taxon>
        <taxon>Monoculicoides</taxon>
    </lineage>
</organism>
<keyword evidence="4" id="KW-0862">Zinc</keyword>
<accession>A0A336JXU4</accession>
<feature type="domain" description="C2H2-type" evidence="7">
    <location>
        <begin position="373"/>
        <end position="401"/>
    </location>
</feature>
<keyword evidence="3 5" id="KW-0863">Zinc-finger</keyword>
<dbReference type="OMA" id="FNTHRAL"/>
<proteinExistence type="predicted"/>
<sequence>MKKDKKLRKNKPGPLFTKVPGAPIPKKQKPEFVCKEEDLLGIGLPDTPIIDLTEEERIELEIKPDPDQASVSSNKEVNVKKKDSVPKMVPIFKKAPPPIFKNGRWTDDDDDELERAENESNSTNSESSNDSFEEYFSKKPKLKNKPVRRSNTDDSDQETMPGFIRAKIARHKYNYKTSKGGPRTIFCSVCNEYFNQTPGHPQNMTNHILSVHAIPCEDEKYTCKVCNNTLRDKKALKAHFNTHRALEKPKQCPTCGKTFTEYRKWRSHTHKDRSVASLPPEKRMFPCEMCGKICSTRPSLQAHILNIHQKKGRKCRWCPKLVPYDEWEEHKQMEKIKHNVNTQVTCEICGATFTSKDSAANHRRNFHRDRPELECDICHKTFKCSTYLSQHKTNTHGEKRFQCAYCNYRNSYKYLITHHIRKKHNMNPEDIPADAIIEHEQGSCPEREIREPIAKYGSKKKKIEQQIEFQQLQQLPVEHSIQQPPIHQLTQTIAIAQTIDPRTTAFINLF</sequence>
<evidence type="ECO:0000256" key="6">
    <source>
        <dbReference type="SAM" id="MobiDB-lite"/>
    </source>
</evidence>
<evidence type="ECO:0000313" key="8">
    <source>
        <dbReference type="EMBL" id="SSW97031.1"/>
    </source>
</evidence>
<dbReference type="SMART" id="SM00355">
    <property type="entry name" value="ZnF_C2H2"/>
    <property type="match status" value="7"/>
</dbReference>
<dbReference type="AlphaFoldDB" id="A0A336JXU4"/>
<dbReference type="VEuPathDB" id="VectorBase:CSON013664"/>
<dbReference type="Pfam" id="PF12874">
    <property type="entry name" value="zf-met"/>
    <property type="match status" value="1"/>
</dbReference>
<evidence type="ECO:0000256" key="1">
    <source>
        <dbReference type="ARBA" id="ARBA00022723"/>
    </source>
</evidence>
<evidence type="ECO:0000256" key="2">
    <source>
        <dbReference type="ARBA" id="ARBA00022737"/>
    </source>
</evidence>
<dbReference type="EMBL" id="UFQT01000006">
    <property type="protein sequence ID" value="SSX17418.1"/>
    <property type="molecule type" value="Genomic_DNA"/>
</dbReference>
<dbReference type="EMBL" id="UFQS01000006">
    <property type="protein sequence ID" value="SSW97031.1"/>
    <property type="molecule type" value="Genomic_DNA"/>
</dbReference>
<dbReference type="InterPro" id="IPR013087">
    <property type="entry name" value="Znf_C2H2_type"/>
</dbReference>